<proteinExistence type="predicted"/>
<name>A0A1H4PXG5_9MICC</name>
<dbReference type="Pfam" id="PF13419">
    <property type="entry name" value="HAD_2"/>
    <property type="match status" value="1"/>
</dbReference>
<gene>
    <name evidence="1" type="ORF">SAMN04489745_2118</name>
</gene>
<dbReference type="InterPro" id="IPR041492">
    <property type="entry name" value="HAD_2"/>
</dbReference>
<dbReference type="InterPro" id="IPR023198">
    <property type="entry name" value="PGP-like_dom2"/>
</dbReference>
<dbReference type="InterPro" id="IPR023214">
    <property type="entry name" value="HAD_sf"/>
</dbReference>
<dbReference type="SFLD" id="SFLDG01129">
    <property type="entry name" value="C1.5:_HAD__Beta-PGM__Phosphata"/>
    <property type="match status" value="1"/>
</dbReference>
<protein>
    <submittedName>
        <fullName evidence="1">Haloacid dehalogenase superfamily, subfamily IA, variant 3 with third motif having DD or ED/haloacid dehalogenase superfamily, subfamily IA, variant 1 with third motif having Dx(3-4)D or Dx(3-4)E</fullName>
    </submittedName>
</protein>
<dbReference type="CDD" id="cd07505">
    <property type="entry name" value="HAD_BPGM-like"/>
    <property type="match status" value="1"/>
</dbReference>
<dbReference type="Gene3D" id="3.40.50.1000">
    <property type="entry name" value="HAD superfamily/HAD-like"/>
    <property type="match status" value="1"/>
</dbReference>
<dbReference type="SFLD" id="SFLDS00003">
    <property type="entry name" value="Haloacid_Dehalogenase"/>
    <property type="match status" value="1"/>
</dbReference>
<dbReference type="PANTHER" id="PTHR18901">
    <property type="entry name" value="2-DEOXYGLUCOSE-6-PHOSPHATE PHOSPHATASE 2"/>
    <property type="match status" value="1"/>
</dbReference>
<reference evidence="1 2" key="1">
    <citation type="submission" date="2016-10" db="EMBL/GenBank/DDBJ databases">
        <authorList>
            <person name="de Groot N.N."/>
        </authorList>
    </citation>
    <scope>NUCLEOTIDE SEQUENCE [LARGE SCALE GENOMIC DNA]</scope>
    <source>
        <strain evidence="1 2">DSM 10495</strain>
    </source>
</reference>
<dbReference type="NCBIfam" id="TIGR01509">
    <property type="entry name" value="HAD-SF-IA-v3"/>
    <property type="match status" value="1"/>
</dbReference>
<dbReference type="PANTHER" id="PTHR18901:SF38">
    <property type="entry name" value="PSEUDOURIDINE-5'-PHOSPHATASE"/>
    <property type="match status" value="1"/>
</dbReference>
<dbReference type="AlphaFoldDB" id="A0A1H4PXG5"/>
<sequence length="253" mass="27499">MSPAPLSSGDRRPDAPLRAVLWDMDGTLVDTEPYWIAAEHELVESFGGTWSHAQAIQLVGQALDRSARILQAAGVRMPERQIISTLSTRVMERIEEAVPWRPGAQEMLESLTANGVRCALVTMSERPLASLVVEKLPQKYFEFLVTGDDVTNGKPDPEAYLQAMATMQSTESALRVENFVALEDSVPGVGAALASGAVTIGIPHTVPLPEFPGRFTRWDTLAQKDYHAIQRILDGHWAGTPSGLDPEDGKVSA</sequence>
<dbReference type="NCBIfam" id="TIGR01549">
    <property type="entry name" value="HAD-SF-IA-v1"/>
    <property type="match status" value="1"/>
</dbReference>
<keyword evidence="2" id="KW-1185">Reference proteome</keyword>
<dbReference type="SUPFAM" id="SSF56784">
    <property type="entry name" value="HAD-like"/>
    <property type="match status" value="1"/>
</dbReference>
<evidence type="ECO:0000313" key="1">
    <source>
        <dbReference type="EMBL" id="SEC11938.1"/>
    </source>
</evidence>
<dbReference type="Gene3D" id="1.10.150.240">
    <property type="entry name" value="Putative phosphatase, domain 2"/>
    <property type="match status" value="1"/>
</dbReference>
<organism evidence="1 2">
    <name type="scientific">Arthrobacter woluwensis</name>
    <dbReference type="NCBI Taxonomy" id="156980"/>
    <lineage>
        <taxon>Bacteria</taxon>
        <taxon>Bacillati</taxon>
        <taxon>Actinomycetota</taxon>
        <taxon>Actinomycetes</taxon>
        <taxon>Micrococcales</taxon>
        <taxon>Micrococcaceae</taxon>
        <taxon>Arthrobacter</taxon>
    </lineage>
</organism>
<dbReference type="InterPro" id="IPR036412">
    <property type="entry name" value="HAD-like_sf"/>
</dbReference>
<evidence type="ECO:0000313" key="2">
    <source>
        <dbReference type="Proteomes" id="UP000182652"/>
    </source>
</evidence>
<dbReference type="STRING" id="156980.SAMN04489745_2118"/>
<dbReference type="InterPro" id="IPR006439">
    <property type="entry name" value="HAD-SF_hydro_IA"/>
</dbReference>
<dbReference type="PRINTS" id="PR00413">
    <property type="entry name" value="HADHALOGNASE"/>
</dbReference>
<accession>A0A1H4PXG5</accession>
<dbReference type="EMBL" id="FNSN01000003">
    <property type="protein sequence ID" value="SEC11938.1"/>
    <property type="molecule type" value="Genomic_DNA"/>
</dbReference>
<dbReference type="Proteomes" id="UP000182652">
    <property type="component" value="Unassembled WGS sequence"/>
</dbReference>